<dbReference type="AlphaFoldDB" id="A0A1I6PX99"/>
<dbReference type="InterPro" id="IPR024188">
    <property type="entry name" value="GltB"/>
</dbReference>
<dbReference type="InterPro" id="IPR002932">
    <property type="entry name" value="Glu_synthdom"/>
</dbReference>
<proteinExistence type="inferred from homology"/>
<keyword evidence="3" id="KW-0812">Transmembrane</keyword>
<dbReference type="Pfam" id="PF01645">
    <property type="entry name" value="Glu_synthase"/>
    <property type="match status" value="1"/>
</dbReference>
<evidence type="ECO:0000256" key="3">
    <source>
        <dbReference type="SAM" id="Phobius"/>
    </source>
</evidence>
<dbReference type="Gene3D" id="3.20.20.70">
    <property type="entry name" value="Aldolase class I"/>
    <property type="match status" value="1"/>
</dbReference>
<organism evidence="5 6">
    <name type="scientific">Marininema halotolerans</name>
    <dbReference type="NCBI Taxonomy" id="1155944"/>
    <lineage>
        <taxon>Bacteria</taxon>
        <taxon>Bacillati</taxon>
        <taxon>Bacillota</taxon>
        <taxon>Bacilli</taxon>
        <taxon>Bacillales</taxon>
        <taxon>Thermoactinomycetaceae</taxon>
        <taxon>Marininema</taxon>
    </lineage>
</organism>
<evidence type="ECO:0000313" key="6">
    <source>
        <dbReference type="Proteomes" id="UP000198660"/>
    </source>
</evidence>
<dbReference type="InterPro" id="IPR027283">
    <property type="entry name" value="YerD"/>
</dbReference>
<sequence>MKDTWSATTMGLDILLILVVLTPLVLVIWVIIVDRNQQEHSILRNYPLLGKARYILEKIGPELRQYLFQNDTEGKPFSRHQYETIVKRGKYLTDKIGFGSVKNFEEGDWYVVNSMFPRQMEEQRVDREQSPVTTSIYHIEDDGLFYRKEHRQSVKQDPWLLPDEDAIVVGNACVQPWRIKGLVGMSAMSYGALGEKAITALSKGLGLAKGTWMNTGEGGLTKYHLQSDVDILMQIGPGLFGVRDKNGEFDWGELKKKSEIEQVRAFELKLGQGAKIRGGHVDGEKVTPSIAEIRGVEVGKDIDSPNRFRQFDDLPSLFAFIKKVREVSGKPVGMKIVVGNRENVASLAQAMKESGEGPDFITVDGGEGGTGASYQDLADGVGLPLRSALMLTDQALREYGVRDRVKIIASGKLITPDTMAVALGLGADLIHVARGLMFSVGCIQALRCHTNRCPVGVATTDPKLQRALVVEEKQYRVANYVMSLRKGLFRVAASAGLTSPVDFDHSHVVYKDRRDRVFPTQE</sequence>
<keyword evidence="3" id="KW-1133">Transmembrane helix</keyword>
<accession>A0A1I6PX99</accession>
<dbReference type="EMBL" id="FPAA01000002">
    <property type="protein sequence ID" value="SFS44819.1"/>
    <property type="molecule type" value="Genomic_DNA"/>
</dbReference>
<comment type="similarity">
    <text evidence="1 2">Belongs to the glutamate synthase family.</text>
</comment>
<evidence type="ECO:0000256" key="1">
    <source>
        <dbReference type="ARBA" id="ARBA00009716"/>
    </source>
</evidence>
<gene>
    <name evidence="5" type="ORF">SAMN05444972_102198</name>
</gene>
<dbReference type="PIRSF" id="PIRSF500060">
    <property type="entry name" value="UCP500060"/>
    <property type="match status" value="1"/>
</dbReference>
<evidence type="ECO:0000313" key="5">
    <source>
        <dbReference type="EMBL" id="SFS44819.1"/>
    </source>
</evidence>
<evidence type="ECO:0000259" key="4">
    <source>
        <dbReference type="Pfam" id="PF01645"/>
    </source>
</evidence>
<dbReference type="PANTHER" id="PTHR43819:SF1">
    <property type="entry name" value="ARCHAEAL-TYPE GLUTAMATE SYNTHASE [NADPH]"/>
    <property type="match status" value="1"/>
</dbReference>
<dbReference type="GO" id="GO:0006537">
    <property type="term" value="P:glutamate biosynthetic process"/>
    <property type="evidence" value="ECO:0007669"/>
    <property type="project" value="InterPro"/>
</dbReference>
<dbReference type="CDD" id="cd02808">
    <property type="entry name" value="GltS_FMN"/>
    <property type="match status" value="1"/>
</dbReference>
<name>A0A1I6PX99_9BACL</name>
<dbReference type="PANTHER" id="PTHR43819">
    <property type="entry name" value="ARCHAEAL-TYPE GLUTAMATE SYNTHASE [NADPH]"/>
    <property type="match status" value="1"/>
</dbReference>
<feature type="domain" description="Glutamate synthase" evidence="4">
    <location>
        <begin position="143"/>
        <end position="497"/>
    </location>
</feature>
<protein>
    <submittedName>
        <fullName evidence="5">Glutamate synthase domain-containing protein 2</fullName>
    </submittedName>
</protein>
<reference evidence="6" key="1">
    <citation type="submission" date="2016-10" db="EMBL/GenBank/DDBJ databases">
        <authorList>
            <person name="Varghese N."/>
            <person name="Submissions S."/>
        </authorList>
    </citation>
    <scope>NUCLEOTIDE SEQUENCE [LARGE SCALE GENOMIC DNA]</scope>
    <source>
        <strain evidence="6">DSM 45789</strain>
    </source>
</reference>
<evidence type="ECO:0000256" key="2">
    <source>
        <dbReference type="PIRNR" id="PIRNR006429"/>
    </source>
</evidence>
<keyword evidence="6" id="KW-1185">Reference proteome</keyword>
<dbReference type="PIRSF" id="PIRSF006429">
    <property type="entry name" value="GOGAT_lg_2"/>
    <property type="match status" value="1"/>
</dbReference>
<feature type="transmembrane region" description="Helical" evidence="3">
    <location>
        <begin position="12"/>
        <end position="32"/>
    </location>
</feature>
<dbReference type="GO" id="GO:0015930">
    <property type="term" value="F:glutamate synthase activity"/>
    <property type="evidence" value="ECO:0007669"/>
    <property type="project" value="InterPro"/>
</dbReference>
<dbReference type="Proteomes" id="UP000198660">
    <property type="component" value="Unassembled WGS sequence"/>
</dbReference>
<keyword evidence="3" id="KW-0472">Membrane</keyword>
<dbReference type="SUPFAM" id="SSF51395">
    <property type="entry name" value="FMN-linked oxidoreductases"/>
    <property type="match status" value="1"/>
</dbReference>
<dbReference type="InterPro" id="IPR013785">
    <property type="entry name" value="Aldolase_TIM"/>
</dbReference>